<sequence length="148" mass="17088">MNIFQALREDHKKQRQLANALVRTSGDSKERHELFGQLAAELKSHAIAEERHFYVPLIEADETQEMARHGVAEHHEMDELMEKLESTDPSSPAWLATAKELRELIHHHLDDEEKDFFPQASDVLNPQEKTSLGGEFQEEKEEALHEVQ</sequence>
<evidence type="ECO:0000313" key="4">
    <source>
        <dbReference type="Proteomes" id="UP000009080"/>
    </source>
</evidence>
<dbReference type="HOGENOM" id="CLU_079417_6_1_6"/>
<dbReference type="KEGG" id="ttu:TERTU_4278"/>
<reference evidence="3 4" key="1">
    <citation type="journal article" date="2009" name="PLoS ONE">
        <title>The complete genome of Teredinibacter turnerae T7901: an intracellular endosymbiont of marine wood-boring bivalves (shipworms).</title>
        <authorList>
            <person name="Yang J.C."/>
            <person name="Madupu R."/>
            <person name="Durkin A.S."/>
            <person name="Ekborg N.A."/>
            <person name="Pedamallu C.S."/>
            <person name="Hostetler J.B."/>
            <person name="Radune D."/>
            <person name="Toms B.S."/>
            <person name="Henrissat B."/>
            <person name="Coutinho P.M."/>
            <person name="Schwarz S."/>
            <person name="Field L."/>
            <person name="Trindade-Silva A.E."/>
            <person name="Soares C.A.G."/>
            <person name="Elshahawi S."/>
            <person name="Hanora A."/>
            <person name="Schmidt E.W."/>
            <person name="Haygood M.G."/>
            <person name="Posfai J."/>
            <person name="Benner J."/>
            <person name="Madinger C."/>
            <person name="Nove J."/>
            <person name="Anton B."/>
            <person name="Chaudhary K."/>
            <person name="Foster J."/>
            <person name="Holman A."/>
            <person name="Kumar S."/>
            <person name="Lessard P.A."/>
            <person name="Luyten Y.A."/>
            <person name="Slatko B."/>
            <person name="Wood N."/>
            <person name="Wu B."/>
            <person name="Teplitski M."/>
            <person name="Mougous J.D."/>
            <person name="Ward N."/>
            <person name="Eisen J.A."/>
            <person name="Badger J.H."/>
            <person name="Distel D.L."/>
        </authorList>
    </citation>
    <scope>NUCLEOTIDE SEQUENCE [LARGE SCALE GENOMIC DNA]</scope>
    <source>
        <strain evidence="4">ATCC 39867 / T7901</strain>
    </source>
</reference>
<dbReference type="OrthoDB" id="5523420at2"/>
<feature type="region of interest" description="Disordered" evidence="1">
    <location>
        <begin position="116"/>
        <end position="148"/>
    </location>
</feature>
<evidence type="ECO:0000259" key="2">
    <source>
        <dbReference type="Pfam" id="PF01814"/>
    </source>
</evidence>
<protein>
    <submittedName>
        <fullName evidence="3">Hemerythrin HHE cation binding region</fullName>
    </submittedName>
</protein>
<dbReference type="EMBL" id="CP001614">
    <property type="protein sequence ID" value="ACR14221.1"/>
    <property type="molecule type" value="Genomic_DNA"/>
</dbReference>
<dbReference type="PANTHER" id="PTHR35585:SF1">
    <property type="entry name" value="HHE DOMAIN PROTEIN (AFU_ORTHOLOGUE AFUA_4G00730)"/>
    <property type="match status" value="1"/>
</dbReference>
<dbReference type="InterPro" id="IPR012312">
    <property type="entry name" value="Hemerythrin-like"/>
</dbReference>
<name>C5BI99_TERTT</name>
<organism evidence="3 4">
    <name type="scientific">Teredinibacter turnerae (strain ATCC 39867 / T7901)</name>
    <dbReference type="NCBI Taxonomy" id="377629"/>
    <lineage>
        <taxon>Bacteria</taxon>
        <taxon>Pseudomonadati</taxon>
        <taxon>Pseudomonadota</taxon>
        <taxon>Gammaproteobacteria</taxon>
        <taxon>Cellvibrionales</taxon>
        <taxon>Cellvibrionaceae</taxon>
        <taxon>Teredinibacter</taxon>
    </lineage>
</organism>
<dbReference type="Proteomes" id="UP000009080">
    <property type="component" value="Chromosome"/>
</dbReference>
<dbReference type="AlphaFoldDB" id="C5BI99"/>
<dbReference type="eggNOG" id="COG5592">
    <property type="taxonomic scope" value="Bacteria"/>
</dbReference>
<dbReference type="CDD" id="cd12108">
    <property type="entry name" value="Hr-like"/>
    <property type="match status" value="1"/>
</dbReference>
<gene>
    <name evidence="3" type="ordered locus">TERTU_4278</name>
</gene>
<dbReference type="RefSeq" id="WP_015820337.1">
    <property type="nucleotide sequence ID" value="NC_012997.1"/>
</dbReference>
<accession>C5BI99</accession>
<keyword evidence="4" id="KW-1185">Reference proteome</keyword>
<dbReference type="Pfam" id="PF01814">
    <property type="entry name" value="Hemerythrin"/>
    <property type="match status" value="1"/>
</dbReference>
<dbReference type="STRING" id="377629.TERTU_4278"/>
<dbReference type="Gene3D" id="1.20.120.520">
    <property type="entry name" value="nmb1532 protein domain like"/>
    <property type="match status" value="1"/>
</dbReference>
<evidence type="ECO:0000256" key="1">
    <source>
        <dbReference type="SAM" id="MobiDB-lite"/>
    </source>
</evidence>
<dbReference type="PANTHER" id="PTHR35585">
    <property type="entry name" value="HHE DOMAIN PROTEIN (AFU_ORTHOLOGUE AFUA_4G00730)"/>
    <property type="match status" value="1"/>
</dbReference>
<evidence type="ECO:0000313" key="3">
    <source>
        <dbReference type="EMBL" id="ACR14221.1"/>
    </source>
</evidence>
<proteinExistence type="predicted"/>
<feature type="domain" description="Hemerythrin-like" evidence="2">
    <location>
        <begin position="3"/>
        <end position="120"/>
    </location>
</feature>